<dbReference type="InterPro" id="IPR007173">
    <property type="entry name" value="ALO_C"/>
</dbReference>
<dbReference type="UniPathway" id="UPA00132"/>
<evidence type="ECO:0000313" key="13">
    <source>
        <dbReference type="EnsemblPlants" id="LPERR02G01700.1"/>
    </source>
</evidence>
<evidence type="ECO:0000256" key="8">
    <source>
        <dbReference type="ARBA" id="ARBA00022827"/>
    </source>
</evidence>
<dbReference type="GO" id="GO:0016020">
    <property type="term" value="C:membrane"/>
    <property type="evidence" value="ECO:0007669"/>
    <property type="project" value="InterPro"/>
</dbReference>
<dbReference type="InterPro" id="IPR016169">
    <property type="entry name" value="FAD-bd_PCMH_sub2"/>
</dbReference>
<keyword evidence="8" id="KW-0274">FAD</keyword>
<dbReference type="Gramene" id="LPERR02G01700.1">
    <property type="protein sequence ID" value="LPERR02G01700.1"/>
    <property type="gene ID" value="LPERR02G01700"/>
</dbReference>
<comment type="pathway">
    <text evidence="2">Cofactor biosynthesis; L-ascorbate biosynthesis.</text>
</comment>
<feature type="domain" description="FAD-binding PCMH-type" evidence="12">
    <location>
        <begin position="70"/>
        <end position="252"/>
    </location>
</feature>
<dbReference type="SUPFAM" id="SSF55103">
    <property type="entry name" value="FAD-linked oxidases, C-terminal domain"/>
    <property type="match status" value="1"/>
</dbReference>
<dbReference type="NCBIfam" id="TIGR01677">
    <property type="entry name" value="pln_FAD_oxido"/>
    <property type="match status" value="1"/>
</dbReference>
<evidence type="ECO:0000256" key="4">
    <source>
        <dbReference type="ARBA" id="ARBA00013121"/>
    </source>
</evidence>
<dbReference type="InterPro" id="IPR050432">
    <property type="entry name" value="FAD-linked_Oxidoreductases_BP"/>
</dbReference>
<dbReference type="PANTHER" id="PTHR13878:SF117">
    <property type="entry name" value="OS08G0519100 PROTEIN"/>
    <property type="match status" value="1"/>
</dbReference>
<dbReference type="SUPFAM" id="SSF56176">
    <property type="entry name" value="FAD-binding/transporter-associated domain-like"/>
    <property type="match status" value="1"/>
</dbReference>
<keyword evidence="6" id="KW-0060">Ascorbate biosynthesis</keyword>
<dbReference type="InterPro" id="IPR016164">
    <property type="entry name" value="FAD-linked_Oxase-like_C"/>
</dbReference>
<evidence type="ECO:0000256" key="9">
    <source>
        <dbReference type="ARBA" id="ARBA00023002"/>
    </source>
</evidence>
<keyword evidence="5" id="KW-0285">Flavoprotein</keyword>
<accession>A0A0D9VBL3</accession>
<dbReference type="GO" id="GO:0019853">
    <property type="term" value="P:L-ascorbic acid biosynthetic process"/>
    <property type="evidence" value="ECO:0007669"/>
    <property type="project" value="UniProtKB-UniPathway"/>
</dbReference>
<dbReference type="FunFam" id="3.30.465.10:FF:000033">
    <property type="entry name" value="L-gulonolactone oxidase 5"/>
    <property type="match status" value="1"/>
</dbReference>
<proteinExistence type="inferred from homology"/>
<evidence type="ECO:0000256" key="6">
    <source>
        <dbReference type="ARBA" id="ARBA00022644"/>
    </source>
</evidence>
<reference evidence="14" key="2">
    <citation type="submission" date="2013-12" db="EMBL/GenBank/DDBJ databases">
        <authorList>
            <person name="Yu Y."/>
            <person name="Lee S."/>
            <person name="de Baynast K."/>
            <person name="Wissotski M."/>
            <person name="Liu L."/>
            <person name="Talag J."/>
            <person name="Goicoechea J."/>
            <person name="Angelova A."/>
            <person name="Jetty R."/>
            <person name="Kudrna D."/>
            <person name="Golser W."/>
            <person name="Rivera L."/>
            <person name="Zhang J."/>
            <person name="Wing R."/>
        </authorList>
    </citation>
    <scope>NUCLEOTIDE SEQUENCE</scope>
</reference>
<dbReference type="GO" id="GO:0050105">
    <property type="term" value="F:L-gulonolactone oxidase activity"/>
    <property type="evidence" value="ECO:0007669"/>
    <property type="project" value="UniProtKB-EC"/>
</dbReference>
<evidence type="ECO:0000259" key="12">
    <source>
        <dbReference type="PROSITE" id="PS51387"/>
    </source>
</evidence>
<dbReference type="InterPro" id="IPR016166">
    <property type="entry name" value="FAD-bd_PCMH"/>
</dbReference>
<keyword evidence="11" id="KW-1133">Transmembrane helix</keyword>
<keyword evidence="14" id="KW-1185">Reference proteome</keyword>
<keyword evidence="7" id="KW-0732">Signal</keyword>
<dbReference type="GO" id="GO:0071949">
    <property type="term" value="F:FAD binding"/>
    <property type="evidence" value="ECO:0007669"/>
    <property type="project" value="InterPro"/>
</dbReference>
<evidence type="ECO:0000256" key="11">
    <source>
        <dbReference type="SAM" id="Phobius"/>
    </source>
</evidence>
<evidence type="ECO:0000256" key="1">
    <source>
        <dbReference type="ARBA" id="ARBA00001974"/>
    </source>
</evidence>
<dbReference type="InterPro" id="IPR055154">
    <property type="entry name" value="GULLO2-like_C"/>
</dbReference>
<evidence type="ECO:0000313" key="14">
    <source>
        <dbReference type="Proteomes" id="UP000032180"/>
    </source>
</evidence>
<dbReference type="InterPro" id="IPR010030">
    <property type="entry name" value="GULO_Plant"/>
</dbReference>
<feature type="transmembrane region" description="Helical" evidence="11">
    <location>
        <begin position="21"/>
        <end position="39"/>
    </location>
</feature>
<dbReference type="Pfam" id="PF01565">
    <property type="entry name" value="FAD_binding_4"/>
    <property type="match status" value="1"/>
</dbReference>
<dbReference type="AlphaFoldDB" id="A0A0D9VBL3"/>
<dbReference type="Proteomes" id="UP000032180">
    <property type="component" value="Chromosome 2"/>
</dbReference>
<reference evidence="13" key="3">
    <citation type="submission" date="2015-04" db="UniProtKB">
        <authorList>
            <consortium name="EnsemblPlants"/>
        </authorList>
    </citation>
    <scope>IDENTIFICATION</scope>
</reference>
<sequence>MQLQAGNRGTRRDHHCISNGVPVLFLVAVVAVQLMILAGPSPPAGPVRCAPGTTTNCTVTNAYGAFPDRSTCHVAAVEYPASEDELVAVVAAAARSKTKMKVTTRYGHSVPKLACPGDGGGGGIAISTDALNRVVGVDAERREITVEGGVLLSDLIDATADAELALPHSPYWLGLTIGGLLSTGAHGSSLWGKGSAVHEYVVGMRIVTPAPASEGYAKVRVLADGDPELDAAKVSLGVLGVISQVTLSLQKMFKRSVAFEKRDDDDIAERVVSFADESEFGDIIWFPGHGKAIYRVDNRVPDNTSDDDAVYDFFGFQSSPTLALQAQRLVEDTQEVMANASGKCVSASVTIARFAATNYGVMKRGSVLPPLPGKPLVGYQNQIQSGGSCLTSPEDGLRTACLWDPRVKHGTFFFQVGISVPLDNVSDFIRDVQRLRDLNPDAFCGVEIYNGIMFRYAKTSTAYLGKSEDSVDLDMTYYRSRDPMALRVHENVLEEIEQMALHKYGGKVHWGKNMNAAFNGAIAKHPKAAEFLKVKDMYDPEGLFSSEWTLSGPTRCSSATEVTVSVPLAGIGDVSVVRGGCAQEGCVCSKDADCQPGYYCEPGSGNEEARVCRGIFGFQ</sequence>
<reference evidence="13 14" key="1">
    <citation type="submission" date="2012-08" db="EMBL/GenBank/DDBJ databases">
        <title>Oryza genome evolution.</title>
        <authorList>
            <person name="Wing R.A."/>
        </authorList>
    </citation>
    <scope>NUCLEOTIDE SEQUENCE</scope>
</reference>
<comment type="catalytic activity">
    <reaction evidence="10">
        <text>L-gulono-1,4-lactone + O2 = L-ascorbate + H2O2 + H(+)</text>
        <dbReference type="Rhea" id="RHEA:32363"/>
        <dbReference type="ChEBI" id="CHEBI:15378"/>
        <dbReference type="ChEBI" id="CHEBI:15379"/>
        <dbReference type="ChEBI" id="CHEBI:16240"/>
        <dbReference type="ChEBI" id="CHEBI:17587"/>
        <dbReference type="ChEBI" id="CHEBI:38290"/>
        <dbReference type="EC" id="1.1.3.8"/>
    </reaction>
</comment>
<dbReference type="Pfam" id="PF22906">
    <property type="entry name" value="GULLO2-like_3rd"/>
    <property type="match status" value="1"/>
</dbReference>
<dbReference type="HOGENOM" id="CLU_019762_2_0_1"/>
<dbReference type="GO" id="GO:0003885">
    <property type="term" value="F:D-arabinono-1,4-lactone oxidase activity"/>
    <property type="evidence" value="ECO:0007669"/>
    <property type="project" value="InterPro"/>
</dbReference>
<dbReference type="Pfam" id="PF04030">
    <property type="entry name" value="ALO"/>
    <property type="match status" value="1"/>
</dbReference>
<dbReference type="InterPro" id="IPR006094">
    <property type="entry name" value="Oxid_FAD_bind_N"/>
</dbReference>
<dbReference type="STRING" id="77586.A0A0D9VBL3"/>
<dbReference type="PROSITE" id="PS51387">
    <property type="entry name" value="FAD_PCMH"/>
    <property type="match status" value="1"/>
</dbReference>
<dbReference type="InterPro" id="IPR036318">
    <property type="entry name" value="FAD-bd_PCMH-like_sf"/>
</dbReference>
<organism evidence="13 14">
    <name type="scientific">Leersia perrieri</name>
    <dbReference type="NCBI Taxonomy" id="77586"/>
    <lineage>
        <taxon>Eukaryota</taxon>
        <taxon>Viridiplantae</taxon>
        <taxon>Streptophyta</taxon>
        <taxon>Embryophyta</taxon>
        <taxon>Tracheophyta</taxon>
        <taxon>Spermatophyta</taxon>
        <taxon>Magnoliopsida</taxon>
        <taxon>Liliopsida</taxon>
        <taxon>Poales</taxon>
        <taxon>Poaceae</taxon>
        <taxon>BOP clade</taxon>
        <taxon>Oryzoideae</taxon>
        <taxon>Oryzeae</taxon>
        <taxon>Oryzinae</taxon>
        <taxon>Leersia</taxon>
    </lineage>
</organism>
<comment type="similarity">
    <text evidence="3">Belongs to the oxygen-dependent FAD-linked oxidoreductase family.</text>
</comment>
<dbReference type="eggNOG" id="KOG4730">
    <property type="taxonomic scope" value="Eukaryota"/>
</dbReference>
<dbReference type="Gene3D" id="3.30.70.2520">
    <property type="match status" value="1"/>
</dbReference>
<evidence type="ECO:0000256" key="3">
    <source>
        <dbReference type="ARBA" id="ARBA00005466"/>
    </source>
</evidence>
<dbReference type="EnsemblPlants" id="LPERR02G01700.1">
    <property type="protein sequence ID" value="LPERR02G01700.1"/>
    <property type="gene ID" value="LPERR02G01700"/>
</dbReference>
<keyword evidence="11" id="KW-0472">Membrane</keyword>
<dbReference type="Gene3D" id="3.30.465.10">
    <property type="match status" value="1"/>
</dbReference>
<evidence type="ECO:0000256" key="10">
    <source>
        <dbReference type="ARBA" id="ARBA00048083"/>
    </source>
</evidence>
<dbReference type="EC" id="1.1.3.8" evidence="4"/>
<keyword evidence="9" id="KW-0560">Oxidoreductase</keyword>
<name>A0A0D9VBL3_9ORYZ</name>
<protein>
    <recommendedName>
        <fullName evidence="4">L-gulonolactone oxidase</fullName>
        <ecNumber evidence="4">1.1.3.8</ecNumber>
    </recommendedName>
</protein>
<keyword evidence="11" id="KW-0812">Transmembrane</keyword>
<evidence type="ECO:0000256" key="2">
    <source>
        <dbReference type="ARBA" id="ARBA00005147"/>
    </source>
</evidence>
<evidence type="ECO:0000256" key="7">
    <source>
        <dbReference type="ARBA" id="ARBA00022729"/>
    </source>
</evidence>
<evidence type="ECO:0000256" key="5">
    <source>
        <dbReference type="ARBA" id="ARBA00022630"/>
    </source>
</evidence>
<comment type="cofactor">
    <cofactor evidence="1">
        <name>FAD</name>
        <dbReference type="ChEBI" id="CHEBI:57692"/>
    </cofactor>
</comment>
<dbReference type="PANTHER" id="PTHR13878">
    <property type="entry name" value="GULONOLACTONE OXIDASE"/>
    <property type="match status" value="1"/>
</dbReference>